<dbReference type="Proteomes" id="UP000184108">
    <property type="component" value="Unassembled WGS sequence"/>
</dbReference>
<accession>A0A1M4UXU8</accession>
<evidence type="ECO:0008006" key="6">
    <source>
        <dbReference type="Google" id="ProtNLM"/>
    </source>
</evidence>
<organism evidence="3 5">
    <name type="scientific">Chryseobacterium vrystaatense</name>
    <dbReference type="NCBI Taxonomy" id="307480"/>
    <lineage>
        <taxon>Bacteria</taxon>
        <taxon>Pseudomonadati</taxon>
        <taxon>Bacteroidota</taxon>
        <taxon>Flavobacteriia</taxon>
        <taxon>Flavobacteriales</taxon>
        <taxon>Weeksellaceae</taxon>
        <taxon>Chryseobacterium group</taxon>
        <taxon>Chryseobacterium</taxon>
    </lineage>
</organism>
<name>A0A1M4UXU8_9FLAO</name>
<dbReference type="InterPro" id="IPR058074">
    <property type="entry name" value="Bacteriocin-like"/>
</dbReference>
<sequence>MKNLKKLTRENMRSVQGGFACYCGTTYKGEYSSISACASACGVTVNPSTTTPTTGPSTPVLTKPMQ</sequence>
<proteinExistence type="predicted"/>
<dbReference type="EMBL" id="JPRI01000001">
    <property type="protein sequence ID" value="KFF28156.1"/>
    <property type="molecule type" value="Genomic_DNA"/>
</dbReference>
<dbReference type="OrthoDB" id="1264991at2"/>
<feature type="region of interest" description="Disordered" evidence="1">
    <location>
        <begin position="47"/>
        <end position="66"/>
    </location>
</feature>
<evidence type="ECO:0000313" key="2">
    <source>
        <dbReference type="EMBL" id="KFF28156.1"/>
    </source>
</evidence>
<dbReference type="Proteomes" id="UP000028719">
    <property type="component" value="Unassembled WGS sequence"/>
</dbReference>
<reference evidence="2 4" key="1">
    <citation type="submission" date="2014-07" db="EMBL/GenBank/DDBJ databases">
        <title>Genome of Chryseobacterium vrystaatense LMG 22846.</title>
        <authorList>
            <person name="Pipes S.E."/>
            <person name="Stropko S.J."/>
            <person name="Newman J.D."/>
        </authorList>
    </citation>
    <scope>NUCLEOTIDE SEQUENCE [LARGE SCALE GENOMIC DNA]</scope>
    <source>
        <strain evidence="2 4">LMG 22846</strain>
    </source>
</reference>
<dbReference type="EMBL" id="FQVE01000001">
    <property type="protein sequence ID" value="SHE61480.1"/>
    <property type="molecule type" value="Genomic_DNA"/>
</dbReference>
<reference evidence="5" key="2">
    <citation type="submission" date="2016-11" db="EMBL/GenBank/DDBJ databases">
        <authorList>
            <person name="Varghese N."/>
            <person name="Submissions S."/>
        </authorList>
    </citation>
    <scope>NUCLEOTIDE SEQUENCE [LARGE SCALE GENOMIC DNA]</scope>
    <source>
        <strain evidence="5">YR203</strain>
    </source>
</reference>
<dbReference type="AlphaFoldDB" id="A0A1M4UXU8"/>
<keyword evidence="4" id="KW-1185">Reference proteome</keyword>
<evidence type="ECO:0000313" key="4">
    <source>
        <dbReference type="Proteomes" id="UP000028719"/>
    </source>
</evidence>
<evidence type="ECO:0000313" key="3">
    <source>
        <dbReference type="EMBL" id="SHE61480.1"/>
    </source>
</evidence>
<reference evidence="3" key="3">
    <citation type="submission" date="2016-11" db="EMBL/GenBank/DDBJ databases">
        <authorList>
            <person name="Jaros S."/>
            <person name="Januszkiewicz K."/>
            <person name="Wedrychowicz H."/>
        </authorList>
    </citation>
    <scope>NUCLEOTIDE SEQUENCE [LARGE SCALE GENOMIC DNA]</scope>
    <source>
        <strain evidence="3">YR203</strain>
    </source>
</reference>
<gene>
    <name evidence="2" type="ORF">IW16_02755</name>
    <name evidence="3" type="ORF">SAMN02787073_0748</name>
</gene>
<evidence type="ECO:0000313" key="5">
    <source>
        <dbReference type="Proteomes" id="UP000184108"/>
    </source>
</evidence>
<protein>
    <recommendedName>
        <fullName evidence="6">Natural product</fullName>
    </recommendedName>
</protein>
<evidence type="ECO:0000256" key="1">
    <source>
        <dbReference type="SAM" id="MobiDB-lite"/>
    </source>
</evidence>
<dbReference type="RefSeq" id="WP_034739444.1">
    <property type="nucleotide sequence ID" value="NZ_FQVE01000001.1"/>
</dbReference>
<dbReference type="NCBIfam" id="NF047798">
    <property type="entry name" value="leader_Chryseo"/>
    <property type="match status" value="1"/>
</dbReference>